<accession>A0A914S1A9</accession>
<evidence type="ECO:0000313" key="2">
    <source>
        <dbReference type="WBParaSite" id="PEQ_0001092901-mRNA-1"/>
    </source>
</evidence>
<dbReference type="AlphaFoldDB" id="A0A914S1A9"/>
<organism evidence="1 2">
    <name type="scientific">Parascaris equorum</name>
    <name type="common">Equine roundworm</name>
    <dbReference type="NCBI Taxonomy" id="6256"/>
    <lineage>
        <taxon>Eukaryota</taxon>
        <taxon>Metazoa</taxon>
        <taxon>Ecdysozoa</taxon>
        <taxon>Nematoda</taxon>
        <taxon>Chromadorea</taxon>
        <taxon>Rhabditida</taxon>
        <taxon>Spirurina</taxon>
        <taxon>Ascaridomorpha</taxon>
        <taxon>Ascaridoidea</taxon>
        <taxon>Ascarididae</taxon>
        <taxon>Parascaris</taxon>
    </lineage>
</organism>
<dbReference type="Proteomes" id="UP000887564">
    <property type="component" value="Unplaced"/>
</dbReference>
<reference evidence="2" key="1">
    <citation type="submission" date="2022-11" db="UniProtKB">
        <authorList>
            <consortium name="WormBaseParasite"/>
        </authorList>
    </citation>
    <scope>IDENTIFICATION</scope>
</reference>
<evidence type="ECO:0000313" key="1">
    <source>
        <dbReference type="Proteomes" id="UP000887564"/>
    </source>
</evidence>
<proteinExistence type="predicted"/>
<protein>
    <submittedName>
        <fullName evidence="2">Uncharacterized protein</fullName>
    </submittedName>
</protein>
<sequence>MKEALAACTRSVIREARLAEIRGEALRSRKLDGYFAENPRERTLLQHDKKLYTLSLHSPAIADVPDYMGRSSSWLSAVFRFLSSRS</sequence>
<name>A0A914S1A9_PAREQ</name>
<keyword evidence="1" id="KW-1185">Reference proteome</keyword>
<dbReference type="WBParaSite" id="PEQ_0001092901-mRNA-1">
    <property type="protein sequence ID" value="PEQ_0001092901-mRNA-1"/>
    <property type="gene ID" value="PEQ_0001092901"/>
</dbReference>